<dbReference type="EMBL" id="JBHTOQ010000034">
    <property type="protein sequence ID" value="MFD1482662.1"/>
    <property type="molecule type" value="Genomic_DNA"/>
</dbReference>
<sequence length="47" mass="5190">MPIQKSASAAVTLEGSPEPRGKIVTMQKQHKVSIRPYDDVVMMAYVT</sequence>
<reference evidence="2" key="1">
    <citation type="journal article" date="2019" name="Int. J. Syst. Evol. Microbiol.">
        <title>The Global Catalogue of Microorganisms (GCM) 10K type strain sequencing project: providing services to taxonomists for standard genome sequencing and annotation.</title>
        <authorList>
            <consortium name="The Broad Institute Genomics Platform"/>
            <consortium name="The Broad Institute Genome Sequencing Center for Infectious Disease"/>
            <person name="Wu L."/>
            <person name="Ma J."/>
        </authorList>
    </citation>
    <scope>NUCLEOTIDE SEQUENCE [LARGE SCALE GENOMIC DNA]</scope>
    <source>
        <strain evidence="2">CCM 8875</strain>
    </source>
</reference>
<keyword evidence="2" id="KW-1185">Reference proteome</keyword>
<name>A0ABW4DY48_9RHOB</name>
<gene>
    <name evidence="1" type="ORF">ACFQ5P_15310</name>
</gene>
<dbReference type="Proteomes" id="UP001597302">
    <property type="component" value="Unassembled WGS sequence"/>
</dbReference>
<dbReference type="RefSeq" id="WP_165571168.1">
    <property type="nucleotide sequence ID" value="NZ_CBCSAJ010000048.1"/>
</dbReference>
<evidence type="ECO:0000313" key="2">
    <source>
        <dbReference type="Proteomes" id="UP001597302"/>
    </source>
</evidence>
<organism evidence="1 2">
    <name type="scientific">Paracoccus nototheniae</name>
    <dbReference type="NCBI Taxonomy" id="2489002"/>
    <lineage>
        <taxon>Bacteria</taxon>
        <taxon>Pseudomonadati</taxon>
        <taxon>Pseudomonadota</taxon>
        <taxon>Alphaproteobacteria</taxon>
        <taxon>Rhodobacterales</taxon>
        <taxon>Paracoccaceae</taxon>
        <taxon>Paracoccus</taxon>
    </lineage>
</organism>
<accession>A0ABW4DY48</accession>
<protein>
    <submittedName>
        <fullName evidence="1">Uncharacterized protein</fullName>
    </submittedName>
</protein>
<comment type="caution">
    <text evidence="1">The sequence shown here is derived from an EMBL/GenBank/DDBJ whole genome shotgun (WGS) entry which is preliminary data.</text>
</comment>
<proteinExistence type="predicted"/>
<evidence type="ECO:0000313" key="1">
    <source>
        <dbReference type="EMBL" id="MFD1482662.1"/>
    </source>
</evidence>